<dbReference type="Proteomes" id="UP000235965">
    <property type="component" value="Unassembled WGS sequence"/>
</dbReference>
<feature type="compositionally biased region" description="Low complexity" evidence="1">
    <location>
        <begin position="11"/>
        <end position="24"/>
    </location>
</feature>
<accession>A0A2J7PY29</accession>
<protein>
    <submittedName>
        <fullName evidence="2">Uncharacterized protein</fullName>
    </submittedName>
</protein>
<feature type="region of interest" description="Disordered" evidence="1">
    <location>
        <begin position="1"/>
        <end position="78"/>
    </location>
</feature>
<keyword evidence="3" id="KW-1185">Reference proteome</keyword>
<name>A0A2J7PY29_9NEOP</name>
<dbReference type="AlphaFoldDB" id="A0A2J7PY29"/>
<proteinExistence type="predicted"/>
<organism evidence="2 3">
    <name type="scientific">Cryptotermes secundus</name>
    <dbReference type="NCBI Taxonomy" id="105785"/>
    <lineage>
        <taxon>Eukaryota</taxon>
        <taxon>Metazoa</taxon>
        <taxon>Ecdysozoa</taxon>
        <taxon>Arthropoda</taxon>
        <taxon>Hexapoda</taxon>
        <taxon>Insecta</taxon>
        <taxon>Pterygota</taxon>
        <taxon>Neoptera</taxon>
        <taxon>Polyneoptera</taxon>
        <taxon>Dictyoptera</taxon>
        <taxon>Blattodea</taxon>
        <taxon>Blattoidea</taxon>
        <taxon>Termitoidae</taxon>
        <taxon>Kalotermitidae</taxon>
        <taxon>Cryptotermitinae</taxon>
        <taxon>Cryptotermes</taxon>
    </lineage>
</organism>
<comment type="caution">
    <text evidence="2">The sequence shown here is derived from an EMBL/GenBank/DDBJ whole genome shotgun (WGS) entry which is preliminary data.</text>
</comment>
<feature type="compositionally biased region" description="Basic and acidic residues" evidence="1">
    <location>
        <begin position="33"/>
        <end position="60"/>
    </location>
</feature>
<dbReference type="EMBL" id="NEVH01020850">
    <property type="protein sequence ID" value="PNF21249.1"/>
    <property type="molecule type" value="Genomic_DNA"/>
</dbReference>
<sequence length="78" mass="8916">MATWRDKTAAETRATQARTAQQEEVPVVIPACREMEAHPEEKEPASVDRKPEAAELREVPFEDAEVMPVGEPKKRRRF</sequence>
<reference evidence="2 3" key="1">
    <citation type="submission" date="2017-12" db="EMBL/GenBank/DDBJ databases">
        <title>Hemimetabolous genomes reveal molecular basis of termite eusociality.</title>
        <authorList>
            <person name="Harrison M.C."/>
            <person name="Jongepier E."/>
            <person name="Robertson H.M."/>
            <person name="Arning N."/>
            <person name="Bitard-Feildel T."/>
            <person name="Chao H."/>
            <person name="Childers C.P."/>
            <person name="Dinh H."/>
            <person name="Doddapaneni H."/>
            <person name="Dugan S."/>
            <person name="Gowin J."/>
            <person name="Greiner C."/>
            <person name="Han Y."/>
            <person name="Hu H."/>
            <person name="Hughes D.S.T."/>
            <person name="Huylmans A.-K."/>
            <person name="Kemena C."/>
            <person name="Kremer L.P.M."/>
            <person name="Lee S.L."/>
            <person name="Lopez-Ezquerra A."/>
            <person name="Mallet L."/>
            <person name="Monroy-Kuhn J.M."/>
            <person name="Moser A."/>
            <person name="Murali S.C."/>
            <person name="Muzny D.M."/>
            <person name="Otani S."/>
            <person name="Piulachs M.-D."/>
            <person name="Poelchau M."/>
            <person name="Qu J."/>
            <person name="Schaub F."/>
            <person name="Wada-Katsumata A."/>
            <person name="Worley K.C."/>
            <person name="Xie Q."/>
            <person name="Ylla G."/>
            <person name="Poulsen M."/>
            <person name="Gibbs R.A."/>
            <person name="Schal C."/>
            <person name="Richards S."/>
            <person name="Belles X."/>
            <person name="Korb J."/>
            <person name="Bornberg-Bauer E."/>
        </authorList>
    </citation>
    <scope>NUCLEOTIDE SEQUENCE [LARGE SCALE GENOMIC DNA]</scope>
    <source>
        <tissue evidence="2">Whole body</tissue>
    </source>
</reference>
<evidence type="ECO:0000313" key="2">
    <source>
        <dbReference type="EMBL" id="PNF21249.1"/>
    </source>
</evidence>
<dbReference type="InParanoid" id="A0A2J7PY29"/>
<gene>
    <name evidence="2" type="ORF">B7P43_G02145</name>
</gene>
<feature type="compositionally biased region" description="Basic and acidic residues" evidence="1">
    <location>
        <begin position="1"/>
        <end position="10"/>
    </location>
</feature>
<evidence type="ECO:0000313" key="3">
    <source>
        <dbReference type="Proteomes" id="UP000235965"/>
    </source>
</evidence>
<evidence type="ECO:0000256" key="1">
    <source>
        <dbReference type="SAM" id="MobiDB-lite"/>
    </source>
</evidence>